<keyword evidence="3" id="KW-1185">Reference proteome</keyword>
<evidence type="ECO:0000313" key="2">
    <source>
        <dbReference type="EMBL" id="KAJ2006474.1"/>
    </source>
</evidence>
<dbReference type="PANTHER" id="PTHR31642">
    <property type="entry name" value="TRICHOTHECENE 3-O-ACETYLTRANSFERASE"/>
    <property type="match status" value="1"/>
</dbReference>
<dbReference type="PANTHER" id="PTHR31642:SF310">
    <property type="entry name" value="FATTY ALCOHOL:CAFFEOYL-COA ACYLTRANSFERASE"/>
    <property type="match status" value="1"/>
</dbReference>
<name>A0A9W8BM31_9FUNG</name>
<dbReference type="Proteomes" id="UP001150907">
    <property type="component" value="Unassembled WGS sequence"/>
</dbReference>
<dbReference type="OrthoDB" id="671439at2759"/>
<dbReference type="InterPro" id="IPR023213">
    <property type="entry name" value="CAT-like_dom_sf"/>
</dbReference>
<sequence length="473" mass="52134">MLASSAPSTSETASSLAAISAQEIELGTMDLAEFGITVDGLYLYRSSNNDADFMALDMLQRSFYQLVADHYPIVVGRPGVNSAGKAVIAVDPSNLCMPDFAEIKVPHPATAFLTTRPGATPVRFFDLRRFYRDSGVDRLPRATYHQDHAAAIVRVLRFSDNYVALAYSMSHVLFDGTGTIMFMNHWAEYTRAMRAGTAVRLTHQPENSRAELQKYLDGVEPVEPPFIAHFKAMMPAEPMPKLPHIAPVLMASPDVPSCEEQHLLHFTPAGLERMRQDMGGALTINLALMALFTKALVHANTQTFGTPPQVAYAVVPYDGRLRADIPAHFAGNISCTAIAPLPVQTVQKASYSELALAIKEHCALVDSGHTKAVMQTIETDLPVLYHASFSLCNAPQTTYFGLSNVRYMPFATIDFGFGSPEILSFDYFVKEGMARMYPNLQDGGVDMILNYPDANFAKLRQHEDLAKYADFIF</sequence>
<gene>
    <name evidence="2" type="ORF">H4R26_001351</name>
</gene>
<dbReference type="GO" id="GO:0016747">
    <property type="term" value="F:acyltransferase activity, transferring groups other than amino-acyl groups"/>
    <property type="evidence" value="ECO:0007669"/>
    <property type="project" value="TreeGrafter"/>
</dbReference>
<keyword evidence="1" id="KW-0808">Transferase</keyword>
<reference evidence="2" key="1">
    <citation type="submission" date="2022-07" db="EMBL/GenBank/DDBJ databases">
        <title>Phylogenomic reconstructions and comparative analyses of Kickxellomycotina fungi.</title>
        <authorList>
            <person name="Reynolds N.K."/>
            <person name="Stajich J.E."/>
            <person name="Barry K."/>
            <person name="Grigoriev I.V."/>
            <person name="Crous P."/>
            <person name="Smith M.E."/>
        </authorList>
    </citation>
    <scope>NUCLEOTIDE SEQUENCE</scope>
    <source>
        <strain evidence="2">IMI 214461</strain>
    </source>
</reference>
<dbReference type="AlphaFoldDB" id="A0A9W8BM31"/>
<organism evidence="2 3">
    <name type="scientific">Coemansia thaxteri</name>
    <dbReference type="NCBI Taxonomy" id="2663907"/>
    <lineage>
        <taxon>Eukaryota</taxon>
        <taxon>Fungi</taxon>
        <taxon>Fungi incertae sedis</taxon>
        <taxon>Zoopagomycota</taxon>
        <taxon>Kickxellomycotina</taxon>
        <taxon>Kickxellomycetes</taxon>
        <taxon>Kickxellales</taxon>
        <taxon>Kickxellaceae</taxon>
        <taxon>Coemansia</taxon>
    </lineage>
</organism>
<evidence type="ECO:0000313" key="3">
    <source>
        <dbReference type="Proteomes" id="UP001150907"/>
    </source>
</evidence>
<dbReference type="Pfam" id="PF02458">
    <property type="entry name" value="Transferase"/>
    <property type="match status" value="1"/>
</dbReference>
<evidence type="ECO:0000256" key="1">
    <source>
        <dbReference type="ARBA" id="ARBA00022679"/>
    </source>
</evidence>
<dbReference type="InterPro" id="IPR050317">
    <property type="entry name" value="Plant_Fungal_Acyltransferase"/>
</dbReference>
<comment type="caution">
    <text evidence="2">The sequence shown here is derived from an EMBL/GenBank/DDBJ whole genome shotgun (WGS) entry which is preliminary data.</text>
</comment>
<dbReference type="EMBL" id="JANBQF010000059">
    <property type="protein sequence ID" value="KAJ2006474.1"/>
    <property type="molecule type" value="Genomic_DNA"/>
</dbReference>
<dbReference type="Gene3D" id="3.30.559.10">
    <property type="entry name" value="Chloramphenicol acetyltransferase-like domain"/>
    <property type="match status" value="2"/>
</dbReference>
<protein>
    <submittedName>
        <fullName evidence="2">Uncharacterized protein</fullName>
    </submittedName>
</protein>
<accession>A0A9W8BM31</accession>
<proteinExistence type="predicted"/>